<sequence>MYINAIGYYRREDCLKNNIKHEMQTREEDIRSYHNAIIHSLPHLPYDLTAIDLIIFMSDTGADEILCFIKKEFKSLNINILTALSDSTIINSIELINSYFLSKLSNKALLIYVAEEVVTCFFSNEKVAAKEGRVISISHAPIEHKRSRSLYMSYAKSMLEMNGYFLSDLSYLIFNDSTDKVIRNAINSLNIPEDKVLVNTDKPISKPIDSFLALAQNYKNFKTNDLIYILVFRERILMGSFLLEIE</sequence>
<dbReference type="AlphaFoldDB" id="A0A212J7V3"/>
<protein>
    <submittedName>
        <fullName evidence="1">Uncharacterized protein</fullName>
    </submittedName>
</protein>
<accession>A0A212J7V3</accession>
<dbReference type="RefSeq" id="WP_183307736.1">
    <property type="nucleotide sequence ID" value="NZ_LT599021.1"/>
</dbReference>
<evidence type="ECO:0000313" key="1">
    <source>
        <dbReference type="EMBL" id="SBV95496.1"/>
    </source>
</evidence>
<name>A0A212J7V3_9BACT</name>
<proteinExistence type="predicted"/>
<gene>
    <name evidence="1" type="ORF">KL86DYS2_10920</name>
</gene>
<dbReference type="EMBL" id="FLUL01000001">
    <property type="protein sequence ID" value="SBV95496.1"/>
    <property type="molecule type" value="Genomic_DNA"/>
</dbReference>
<reference evidence="1" key="1">
    <citation type="submission" date="2016-04" db="EMBL/GenBank/DDBJ databases">
        <authorList>
            <person name="Evans L.H."/>
            <person name="Alamgir A."/>
            <person name="Owens N."/>
            <person name="Weber N.D."/>
            <person name="Virtaneva K."/>
            <person name="Barbian K."/>
            <person name="Babar A."/>
            <person name="Rosenke K."/>
        </authorList>
    </citation>
    <scope>NUCLEOTIDE SEQUENCE</scope>
    <source>
        <strain evidence="1">86-2</strain>
    </source>
</reference>
<organism evidence="1">
    <name type="scientific">uncultured Dysgonomonas sp</name>
    <dbReference type="NCBI Taxonomy" id="206096"/>
    <lineage>
        <taxon>Bacteria</taxon>
        <taxon>Pseudomonadati</taxon>
        <taxon>Bacteroidota</taxon>
        <taxon>Bacteroidia</taxon>
        <taxon>Bacteroidales</taxon>
        <taxon>Dysgonomonadaceae</taxon>
        <taxon>Dysgonomonas</taxon>
        <taxon>environmental samples</taxon>
    </lineage>
</organism>